<sequence length="613" mass="66779">MPDIIRAEWLRYRLWVLLYALAHLLALAFLNRLTDLGQQPVNVRRVFAAGYVVTGLLLGLHQMGTWRRPNQWLNLLHRPMAPWRIGLGLFIAGCLGLLVAIMLPLLLAVAWQAYGTARVVDLRHVLIPLAAFLVAMCAYFAGAYGLLADRRYAASGLVLILWIMVAKASGPAAILLQLIASGYTFALAMLAFRPDLGSPPRSLPAMVLVAIPVQTGIYVLILLGGFIAEMGWIMSGTHPGNMVTPPKGGFTEAMRMSPRDRMLAGLEDVSLPDAPLWREQVALSEVHVIERPAGAPALRNEMSNSAPMAFEDHDARIQWTFSHRHMRYQGVDMATGLQAGILGAGEDNAAFPALATPLGDMPGLSRGDVILAAGPTLYRYVAAVKRILPLLTLPSGERIVRMTPIGGSVAVLSDRAVYLYDGRYLADGDHAMHPRQRVAIPGHAGDLSAIGLVELVDGYLVSFTFAAQAYDMVGVPPYLTVLRVNDQGMVTPVATRALGEDYPAIYRYRAWWPSPVIHALRLWAVGFLAPVDDMDSHDTPPVPAPIRTLAWALMGISLLWGAWLARRRELSTPARLTWTLACGLIGLPAVASLWLILPAPGPVPRLEHLPHHA</sequence>
<feature type="transmembrane region" description="Helical" evidence="1">
    <location>
        <begin position="549"/>
        <end position="565"/>
    </location>
</feature>
<evidence type="ECO:0000313" key="3">
    <source>
        <dbReference type="Proteomes" id="UP000490980"/>
    </source>
</evidence>
<evidence type="ECO:0000313" key="2">
    <source>
        <dbReference type="EMBL" id="NII05118.1"/>
    </source>
</evidence>
<feature type="transmembrane region" description="Helical" evidence="1">
    <location>
        <begin position="159"/>
        <end position="185"/>
    </location>
</feature>
<feature type="transmembrane region" description="Helical" evidence="1">
    <location>
        <begin position="510"/>
        <end position="529"/>
    </location>
</feature>
<evidence type="ECO:0000256" key="1">
    <source>
        <dbReference type="SAM" id="Phobius"/>
    </source>
</evidence>
<organism evidence="2 3">
    <name type="scientific">Luteibacter anthropi</name>
    <dbReference type="NCBI Taxonomy" id="564369"/>
    <lineage>
        <taxon>Bacteria</taxon>
        <taxon>Pseudomonadati</taxon>
        <taxon>Pseudomonadota</taxon>
        <taxon>Gammaproteobacteria</taxon>
        <taxon>Lysobacterales</taxon>
        <taxon>Rhodanobacteraceae</taxon>
        <taxon>Luteibacter</taxon>
    </lineage>
</organism>
<keyword evidence="3" id="KW-1185">Reference proteome</keyword>
<dbReference type="AlphaFoldDB" id="A0A7X5ZGU5"/>
<keyword evidence="1" id="KW-1133">Transmembrane helix</keyword>
<feature type="transmembrane region" description="Helical" evidence="1">
    <location>
        <begin position="87"/>
        <end position="114"/>
    </location>
</feature>
<feature type="transmembrane region" description="Helical" evidence="1">
    <location>
        <begin position="46"/>
        <end position="66"/>
    </location>
</feature>
<dbReference type="RefSeq" id="WP_166945985.1">
    <property type="nucleotide sequence ID" value="NZ_JAARLZ010000001.1"/>
</dbReference>
<accession>A0A7X5ZGU5</accession>
<comment type="caution">
    <text evidence="2">The sequence shown here is derived from an EMBL/GenBank/DDBJ whole genome shotgun (WGS) entry which is preliminary data.</text>
</comment>
<feature type="transmembrane region" description="Helical" evidence="1">
    <location>
        <begin position="205"/>
        <end position="228"/>
    </location>
</feature>
<keyword evidence="1" id="KW-0472">Membrane</keyword>
<dbReference type="Proteomes" id="UP000490980">
    <property type="component" value="Unassembled WGS sequence"/>
</dbReference>
<name>A0A7X5ZGU5_9GAMM</name>
<feature type="transmembrane region" description="Helical" evidence="1">
    <location>
        <begin position="577"/>
        <end position="597"/>
    </location>
</feature>
<keyword evidence="1" id="KW-0812">Transmembrane</keyword>
<feature type="transmembrane region" description="Helical" evidence="1">
    <location>
        <begin position="126"/>
        <end position="147"/>
    </location>
</feature>
<protein>
    <submittedName>
        <fullName evidence="2">Uncharacterized protein</fullName>
    </submittedName>
</protein>
<proteinExistence type="predicted"/>
<gene>
    <name evidence="2" type="ORF">HBF25_01805</name>
</gene>
<reference evidence="2 3" key="1">
    <citation type="submission" date="2020-03" db="EMBL/GenBank/DDBJ databases">
        <authorList>
            <person name="Lai Q."/>
        </authorList>
    </citation>
    <scope>NUCLEOTIDE SEQUENCE [LARGE SCALE GENOMIC DNA]</scope>
    <source>
        <strain evidence="2 3">CCUG 25036</strain>
    </source>
</reference>
<dbReference type="EMBL" id="JAARLZ010000001">
    <property type="protein sequence ID" value="NII05118.1"/>
    <property type="molecule type" value="Genomic_DNA"/>
</dbReference>
<feature type="transmembrane region" description="Helical" evidence="1">
    <location>
        <begin position="12"/>
        <end position="34"/>
    </location>
</feature>